<dbReference type="SUPFAM" id="SSF143422">
    <property type="entry name" value="Transposase IS200-like"/>
    <property type="match status" value="1"/>
</dbReference>
<dbReference type="eggNOG" id="COG1943">
    <property type="taxonomic scope" value="Bacteria"/>
</dbReference>
<keyword evidence="3" id="KW-1185">Reference proteome</keyword>
<reference evidence="2 3" key="1">
    <citation type="journal article" date="2013" name="Genome Announc.">
        <title>Draft Genome Sequence of the Methanotrophic Gammaproteobacterium Methyloglobulus morosus DSM 22980 Strain KoM1.</title>
        <authorList>
            <person name="Poehlein A."/>
            <person name="Deutzmann J.S."/>
            <person name="Daniel R."/>
            <person name="Simeonova D.D."/>
        </authorList>
    </citation>
    <scope>NUCLEOTIDE SEQUENCE [LARGE SCALE GENOMIC DNA]</scope>
    <source>
        <strain evidence="2 3">KoM1</strain>
    </source>
</reference>
<dbReference type="PATRIC" id="fig|1116472.3.peg.5"/>
<evidence type="ECO:0000313" key="3">
    <source>
        <dbReference type="Proteomes" id="UP000017842"/>
    </source>
</evidence>
<feature type="domain" description="Transposase IS200-like" evidence="1">
    <location>
        <begin position="9"/>
        <end position="132"/>
    </location>
</feature>
<dbReference type="GO" id="GO:0004803">
    <property type="term" value="F:transposase activity"/>
    <property type="evidence" value="ECO:0007669"/>
    <property type="project" value="InterPro"/>
</dbReference>
<dbReference type="STRING" id="1116472.MGMO_1c00030"/>
<evidence type="ECO:0000259" key="1">
    <source>
        <dbReference type="SMART" id="SM01321"/>
    </source>
</evidence>
<dbReference type="SMART" id="SM01321">
    <property type="entry name" value="Y1_Tnp"/>
    <property type="match status" value="1"/>
</dbReference>
<name>V5CBG1_9GAMM</name>
<dbReference type="EMBL" id="AYLO01000001">
    <property type="protein sequence ID" value="ESS74148.1"/>
    <property type="molecule type" value="Genomic_DNA"/>
</dbReference>
<sequence>MTDYRRYRVKGGTYFFTVNLVERKRKLLTEHVDLLRDAFRTVKKDHPFQIDAIVILPDHLHTVWTLPEEDNDFSLRWRQIKSAFSRNIETGERISKSRNQKQERGIWQRRFWEHAIRDERDFANHLDYIHFNPVKHKLVKRVIEWPYSSFHRYVRLGMYLFDWFGFEDESLDFEH</sequence>
<accession>V5CBG1</accession>
<gene>
    <name evidence="2" type="ORF">MGMO_1c00030</name>
</gene>
<dbReference type="PANTHER" id="PTHR36966:SF1">
    <property type="entry name" value="REP-ASSOCIATED TYROSINE TRANSPOSASE"/>
    <property type="match status" value="1"/>
</dbReference>
<protein>
    <recommendedName>
        <fullName evidence="1">Transposase IS200-like domain-containing protein</fullName>
    </recommendedName>
</protein>
<dbReference type="Proteomes" id="UP000017842">
    <property type="component" value="Unassembled WGS sequence"/>
</dbReference>
<dbReference type="AlphaFoldDB" id="V5CBG1"/>
<dbReference type="InterPro" id="IPR052715">
    <property type="entry name" value="RAYT_transposase"/>
</dbReference>
<comment type="caution">
    <text evidence="2">The sequence shown here is derived from an EMBL/GenBank/DDBJ whole genome shotgun (WGS) entry which is preliminary data.</text>
</comment>
<dbReference type="Pfam" id="PF01797">
    <property type="entry name" value="Y1_Tnp"/>
    <property type="match status" value="1"/>
</dbReference>
<proteinExistence type="predicted"/>
<dbReference type="NCBIfam" id="NF047646">
    <property type="entry name" value="REP_Tyr_transpos"/>
    <property type="match status" value="1"/>
</dbReference>
<organism evidence="2 3">
    <name type="scientific">Methyloglobulus morosus KoM1</name>
    <dbReference type="NCBI Taxonomy" id="1116472"/>
    <lineage>
        <taxon>Bacteria</taxon>
        <taxon>Pseudomonadati</taxon>
        <taxon>Pseudomonadota</taxon>
        <taxon>Gammaproteobacteria</taxon>
        <taxon>Methylococcales</taxon>
        <taxon>Methylococcaceae</taxon>
        <taxon>Methyloglobulus</taxon>
    </lineage>
</organism>
<dbReference type="OrthoDB" id="9794403at2"/>
<dbReference type="GO" id="GO:0006313">
    <property type="term" value="P:DNA transposition"/>
    <property type="evidence" value="ECO:0007669"/>
    <property type="project" value="InterPro"/>
</dbReference>
<dbReference type="GO" id="GO:0043565">
    <property type="term" value="F:sequence-specific DNA binding"/>
    <property type="evidence" value="ECO:0007669"/>
    <property type="project" value="TreeGrafter"/>
</dbReference>
<dbReference type="Gene3D" id="3.30.70.1290">
    <property type="entry name" value="Transposase IS200-like"/>
    <property type="match status" value="1"/>
</dbReference>
<dbReference type="InterPro" id="IPR036515">
    <property type="entry name" value="Transposase_17_sf"/>
</dbReference>
<dbReference type="RefSeq" id="WP_023492942.1">
    <property type="nucleotide sequence ID" value="NZ_AYLO01000001.1"/>
</dbReference>
<dbReference type="PANTHER" id="PTHR36966">
    <property type="entry name" value="REP-ASSOCIATED TYROSINE TRANSPOSASE"/>
    <property type="match status" value="1"/>
</dbReference>
<evidence type="ECO:0000313" key="2">
    <source>
        <dbReference type="EMBL" id="ESS74148.1"/>
    </source>
</evidence>
<dbReference type="InterPro" id="IPR002686">
    <property type="entry name" value="Transposase_17"/>
</dbReference>